<sequence>MATSRVTPVICCLHQSQGQVQGLRFHLPDAYWPSSSTFTFSHSWGMLIIVYNLVPQENRNFYSKDLENGCLNPMKGLAVWECSGYNYTKVQHKHVEDINPGITSATKIDQESTGICETLSHSLVTSYIFLTHTHEKVAALPLQKCNGIAKKYYGTNTIQITMLHLRKLFCKVFVQYKNLPPIKDDSSSVAAAPEKGLCEASCRGWLQPSHLTEAPQS</sequence>
<organism evidence="1 2">
    <name type="scientific">Anas platyrhynchos</name>
    <name type="common">Mallard</name>
    <name type="synonym">Anas boschas</name>
    <dbReference type="NCBI Taxonomy" id="8839"/>
    <lineage>
        <taxon>Eukaryota</taxon>
        <taxon>Metazoa</taxon>
        <taxon>Chordata</taxon>
        <taxon>Craniata</taxon>
        <taxon>Vertebrata</taxon>
        <taxon>Euteleostomi</taxon>
        <taxon>Archelosauria</taxon>
        <taxon>Archosauria</taxon>
        <taxon>Dinosauria</taxon>
        <taxon>Saurischia</taxon>
        <taxon>Theropoda</taxon>
        <taxon>Coelurosauria</taxon>
        <taxon>Aves</taxon>
        <taxon>Neognathae</taxon>
        <taxon>Galloanserae</taxon>
        <taxon>Anseriformes</taxon>
        <taxon>Anatidae</taxon>
        <taxon>Anatinae</taxon>
        <taxon>Anas</taxon>
    </lineage>
</organism>
<keyword evidence="2" id="KW-1185">Reference proteome</keyword>
<evidence type="ECO:0000313" key="2">
    <source>
        <dbReference type="Proteomes" id="UP000296049"/>
    </source>
</evidence>
<reference evidence="2" key="1">
    <citation type="journal article" date="2013" name="Nat. Genet.">
        <title>The duck genome and transcriptome provide insight into an avian influenza virus reservoir species.</title>
        <authorList>
            <person name="Huang Y."/>
            <person name="Li Y."/>
            <person name="Burt D.W."/>
            <person name="Chen H."/>
            <person name="Zhang Y."/>
            <person name="Qian W."/>
            <person name="Kim H."/>
            <person name="Gan S."/>
            <person name="Zhao Y."/>
            <person name="Li J."/>
            <person name="Yi K."/>
            <person name="Feng H."/>
            <person name="Zhu P."/>
            <person name="Li B."/>
            <person name="Liu Q."/>
            <person name="Fairley S."/>
            <person name="Magor K.E."/>
            <person name="Du Z."/>
            <person name="Hu X."/>
            <person name="Goodman L."/>
            <person name="Tafer H."/>
            <person name="Vignal A."/>
            <person name="Lee T."/>
            <person name="Kim K.W."/>
            <person name="Sheng Z."/>
            <person name="An Y."/>
            <person name="Searle S."/>
            <person name="Herrero J."/>
            <person name="Groenen M.A."/>
            <person name="Crooijmans R.P."/>
            <person name="Faraut T."/>
            <person name="Cai Q."/>
            <person name="Webster R.G."/>
            <person name="Aldridge J.R."/>
            <person name="Warren W.C."/>
            <person name="Bartschat S."/>
            <person name="Kehr S."/>
            <person name="Marz M."/>
            <person name="Stadler P.F."/>
            <person name="Smith J."/>
            <person name="Kraus R.H."/>
            <person name="Zhao Y."/>
            <person name="Ren L."/>
            <person name="Fei J."/>
            <person name="Morisson M."/>
            <person name="Kaiser P."/>
            <person name="Griffin D.K."/>
            <person name="Rao M."/>
            <person name="Pitel F."/>
            <person name="Wang J."/>
            <person name="Li N."/>
        </authorList>
    </citation>
    <scope>NUCLEOTIDE SEQUENCE [LARGE SCALE GENOMIC DNA]</scope>
</reference>
<dbReference type="Proteomes" id="UP000296049">
    <property type="component" value="Unassembled WGS sequence"/>
</dbReference>
<accession>R0M7J8</accession>
<proteinExistence type="predicted"/>
<dbReference type="AlphaFoldDB" id="R0M7J8"/>
<protein>
    <submittedName>
        <fullName evidence="1">Uncharacterized protein</fullName>
    </submittedName>
</protein>
<name>R0M7J8_ANAPL</name>
<evidence type="ECO:0000313" key="1">
    <source>
        <dbReference type="EMBL" id="EOB08673.1"/>
    </source>
</evidence>
<gene>
    <name evidence="1" type="ORF">Anapl_01873</name>
</gene>
<dbReference type="EMBL" id="KB742432">
    <property type="protein sequence ID" value="EOB08673.1"/>
    <property type="molecule type" value="Genomic_DNA"/>
</dbReference>